<dbReference type="PANTHER" id="PTHR48098">
    <property type="entry name" value="ENTEROCHELIN ESTERASE-RELATED"/>
    <property type="match status" value="1"/>
</dbReference>
<dbReference type="Gene3D" id="3.40.50.1820">
    <property type="entry name" value="alpha/beta hydrolase"/>
    <property type="match status" value="1"/>
</dbReference>
<protein>
    <submittedName>
        <fullName evidence="1">Transposase</fullName>
    </submittedName>
</protein>
<name>A0A7C4KXQ7_9CHLR</name>
<accession>A0A7C4KXQ7</accession>
<comment type="caution">
    <text evidence="1">The sequence shown here is derived from an EMBL/GenBank/DDBJ whole genome shotgun (WGS) entry which is preliminary data.</text>
</comment>
<dbReference type="PANTHER" id="PTHR48098:SF3">
    <property type="entry name" value="IRON(III) ENTEROBACTIN ESTERASE"/>
    <property type="match status" value="1"/>
</dbReference>
<gene>
    <name evidence="1" type="ORF">ENT17_00285</name>
</gene>
<proteinExistence type="predicted"/>
<dbReference type="AlphaFoldDB" id="A0A7C4KXQ7"/>
<dbReference type="SUPFAM" id="SSF53474">
    <property type="entry name" value="alpha/beta-Hydrolases"/>
    <property type="match status" value="1"/>
</dbReference>
<dbReference type="InterPro" id="IPR029058">
    <property type="entry name" value="AB_hydrolase_fold"/>
</dbReference>
<sequence>MNIEYHRYWSEHLHQDMEFKVYGHAGKPVLVFPAMGGRFYEFEDFGMIGAAAWFIEQGLFQFFTVDSVDNQAWCNWNVHPYDRGWRHEDYDRYIIHEVVPFIRQRCGEDTLLLTTGCSMGGYHSANFFFRHPDVFDSVISLSGVFSLRLFVGDYVDERVYFNSPLLYLPNLTDEWYLEKYRRSQIILCAGQGAWEEEMNAELAVLRGILEAKGIPVWIDLWGQDVNHDWPWWRRMLPYFLGKLVENQPQSE</sequence>
<organism evidence="1">
    <name type="scientific">Bellilinea caldifistulae</name>
    <dbReference type="NCBI Taxonomy" id="360411"/>
    <lineage>
        <taxon>Bacteria</taxon>
        <taxon>Bacillati</taxon>
        <taxon>Chloroflexota</taxon>
        <taxon>Anaerolineae</taxon>
        <taxon>Anaerolineales</taxon>
        <taxon>Anaerolineaceae</taxon>
        <taxon>Bellilinea</taxon>
    </lineage>
</organism>
<dbReference type="InterPro" id="IPR000801">
    <property type="entry name" value="Esterase-like"/>
</dbReference>
<reference evidence="1" key="1">
    <citation type="journal article" date="2020" name="mSystems">
        <title>Genome- and Community-Level Interaction Insights into Carbon Utilization and Element Cycling Functions of Hydrothermarchaeota in Hydrothermal Sediment.</title>
        <authorList>
            <person name="Zhou Z."/>
            <person name="Liu Y."/>
            <person name="Xu W."/>
            <person name="Pan J."/>
            <person name="Luo Z.H."/>
            <person name="Li M."/>
        </authorList>
    </citation>
    <scope>NUCLEOTIDE SEQUENCE [LARGE SCALE GENOMIC DNA]</scope>
    <source>
        <strain evidence="1">SpSt-556</strain>
    </source>
</reference>
<evidence type="ECO:0000313" key="1">
    <source>
        <dbReference type="EMBL" id="HGS86038.1"/>
    </source>
</evidence>
<dbReference type="EMBL" id="DSXR01000005">
    <property type="protein sequence ID" value="HGS86038.1"/>
    <property type="molecule type" value="Genomic_DNA"/>
</dbReference>
<dbReference type="InterPro" id="IPR050583">
    <property type="entry name" value="Mycobacterial_A85_antigen"/>
</dbReference>
<dbReference type="Pfam" id="PF00756">
    <property type="entry name" value="Esterase"/>
    <property type="match status" value="1"/>
</dbReference>